<dbReference type="EMBL" id="JANTQA010000036">
    <property type="protein sequence ID" value="KAJ3435985.1"/>
    <property type="molecule type" value="Genomic_DNA"/>
</dbReference>
<name>A0AAV7Z7D4_9EUKA</name>
<organism evidence="3 4">
    <name type="scientific">Anaeramoeba flamelloides</name>
    <dbReference type="NCBI Taxonomy" id="1746091"/>
    <lineage>
        <taxon>Eukaryota</taxon>
        <taxon>Metamonada</taxon>
        <taxon>Anaeramoebidae</taxon>
        <taxon>Anaeramoeba</taxon>
    </lineage>
</organism>
<evidence type="ECO:0000313" key="3">
    <source>
        <dbReference type="EMBL" id="KAJ3435985.1"/>
    </source>
</evidence>
<dbReference type="AlphaFoldDB" id="A0AAV7Z7D4"/>
<evidence type="ECO:0000256" key="2">
    <source>
        <dbReference type="SAM" id="MobiDB-lite"/>
    </source>
</evidence>
<protein>
    <submittedName>
        <fullName evidence="3">Uncharacterized protein</fullName>
    </submittedName>
</protein>
<reference evidence="3" key="1">
    <citation type="submission" date="2022-08" db="EMBL/GenBank/DDBJ databases">
        <title>Novel sulphate-reducing endosymbionts in the free-living metamonad Anaeramoeba.</title>
        <authorList>
            <person name="Jerlstrom-Hultqvist J."/>
            <person name="Cepicka I."/>
            <person name="Gallot-Lavallee L."/>
            <person name="Salas-Leiva D."/>
            <person name="Curtis B.A."/>
            <person name="Zahonova K."/>
            <person name="Pipaliya S."/>
            <person name="Dacks J."/>
            <person name="Roger A.J."/>
        </authorList>
    </citation>
    <scope>NUCLEOTIDE SEQUENCE</scope>
    <source>
        <strain evidence="3">Busselton2</strain>
    </source>
</reference>
<accession>A0AAV7Z7D4</accession>
<proteinExistence type="predicted"/>
<evidence type="ECO:0000256" key="1">
    <source>
        <dbReference type="SAM" id="Coils"/>
    </source>
</evidence>
<gene>
    <name evidence="3" type="ORF">M0812_18028</name>
</gene>
<evidence type="ECO:0000313" key="4">
    <source>
        <dbReference type="Proteomes" id="UP001146793"/>
    </source>
</evidence>
<keyword evidence="1" id="KW-0175">Coiled coil</keyword>
<dbReference type="Proteomes" id="UP001146793">
    <property type="component" value="Unassembled WGS sequence"/>
</dbReference>
<comment type="caution">
    <text evidence="3">The sequence shown here is derived from an EMBL/GenBank/DDBJ whole genome shotgun (WGS) entry which is preliminary data.</text>
</comment>
<feature type="region of interest" description="Disordered" evidence="2">
    <location>
        <begin position="35"/>
        <end position="61"/>
    </location>
</feature>
<feature type="coiled-coil region" evidence="1">
    <location>
        <begin position="124"/>
        <end position="158"/>
    </location>
</feature>
<sequence>MLEYKKKKGLNPIANIKDNTIVKKEKNAQPLENVKSNNDVEVINKNNKKKNRDQTRSINKNNLIQKLTNPNQEYPTIILLTKELKSLLIELKNFGVQHEQTLLDLSNLVCKRIILEVIKKYQMIKKLEGNLTKYERENINLKNMLEVKKNKIEKLVEDKQYYYFRVREMETQRKLLHKNHLTKIEYIKYKLKEQQKQRRENITLKNQDSFKIQKTNNPKQDLVGLNGKNNLEIDSLKDRITYLERKNEELQIQLNKQNDFLAPNIYEFENRKNETIYFYKSMILNYSEIYEDLKLKNSKTIQKYILDNKKLQLQNLKQEKVIKQFEKQTRITNSLQMGDRRKKITNGTQKIKKFQIMREQELQRETLQIEFLKHIKNLRIELNNFINKLDLQANSIYKPQCNHIQNKKDFNKRLKKNENNYDFNNTLYSDFGNVNIPKEIINKILNGDIQLNSQFEKITPKKDILIQEKKINSKIYNNKKNNLYYYNKTKLRTKNLNLNCCNTKLIQNINNHFKSQTGISNILNSQIRLKNKKPKKLTLLSQIKSLFNIFP</sequence>